<dbReference type="Proteomes" id="UP000326924">
    <property type="component" value="Unassembled WGS sequence"/>
</dbReference>
<feature type="compositionally biased region" description="Basic residues" evidence="1">
    <location>
        <begin position="510"/>
        <end position="520"/>
    </location>
</feature>
<feature type="compositionally biased region" description="Low complexity" evidence="1">
    <location>
        <begin position="304"/>
        <end position="316"/>
    </location>
</feature>
<feature type="compositionally biased region" description="Polar residues" evidence="1">
    <location>
        <begin position="279"/>
        <end position="292"/>
    </location>
</feature>
<dbReference type="InParanoid" id="A0A5J5EI87"/>
<feature type="domain" description="Transcription regulator Rua1 C-terminal" evidence="2">
    <location>
        <begin position="407"/>
        <end position="507"/>
    </location>
</feature>
<evidence type="ECO:0000256" key="1">
    <source>
        <dbReference type="SAM" id="MobiDB-lite"/>
    </source>
</evidence>
<evidence type="ECO:0000259" key="2">
    <source>
        <dbReference type="Pfam" id="PF14616"/>
    </source>
</evidence>
<gene>
    <name evidence="3" type="ORF">FN846DRAFT_384999</name>
</gene>
<dbReference type="Pfam" id="PF14616">
    <property type="entry name" value="Rua1_C"/>
    <property type="match status" value="1"/>
</dbReference>
<feature type="compositionally biased region" description="Polar residues" evidence="1">
    <location>
        <begin position="256"/>
        <end position="269"/>
    </location>
</feature>
<proteinExistence type="predicted"/>
<dbReference type="InterPro" id="IPR028012">
    <property type="entry name" value="Rua1_C"/>
</dbReference>
<keyword evidence="4" id="KW-1185">Reference proteome</keyword>
<feature type="compositionally biased region" description="Low complexity" evidence="1">
    <location>
        <begin position="524"/>
        <end position="538"/>
    </location>
</feature>
<organism evidence="3 4">
    <name type="scientific">Sphaerosporella brunnea</name>
    <dbReference type="NCBI Taxonomy" id="1250544"/>
    <lineage>
        <taxon>Eukaryota</taxon>
        <taxon>Fungi</taxon>
        <taxon>Dikarya</taxon>
        <taxon>Ascomycota</taxon>
        <taxon>Pezizomycotina</taxon>
        <taxon>Pezizomycetes</taxon>
        <taxon>Pezizales</taxon>
        <taxon>Pyronemataceae</taxon>
        <taxon>Sphaerosporella</taxon>
    </lineage>
</organism>
<evidence type="ECO:0000313" key="4">
    <source>
        <dbReference type="Proteomes" id="UP000326924"/>
    </source>
</evidence>
<reference evidence="3 4" key="1">
    <citation type="submission" date="2019-09" db="EMBL/GenBank/DDBJ databases">
        <title>Draft genome of the ectomycorrhizal ascomycete Sphaerosporella brunnea.</title>
        <authorList>
            <consortium name="DOE Joint Genome Institute"/>
            <person name="Benucci G.M."/>
            <person name="Marozzi G."/>
            <person name="Antonielli L."/>
            <person name="Sanchez S."/>
            <person name="Marco P."/>
            <person name="Wang X."/>
            <person name="Falini L.B."/>
            <person name="Barry K."/>
            <person name="Haridas S."/>
            <person name="Lipzen A."/>
            <person name="Labutti K."/>
            <person name="Grigoriev I.V."/>
            <person name="Murat C."/>
            <person name="Martin F."/>
            <person name="Albertini E."/>
            <person name="Donnini D."/>
            <person name="Bonito G."/>
        </authorList>
    </citation>
    <scope>NUCLEOTIDE SEQUENCE [LARGE SCALE GENOMIC DNA]</scope>
    <source>
        <strain evidence="3 4">Sb_GMNB300</strain>
    </source>
</reference>
<protein>
    <recommendedName>
        <fullName evidence="2">Transcription regulator Rua1 C-terminal domain-containing protein</fullName>
    </recommendedName>
</protein>
<name>A0A5J5EI87_9PEZI</name>
<feature type="region of interest" description="Disordered" evidence="1">
    <location>
        <begin position="234"/>
        <end position="320"/>
    </location>
</feature>
<dbReference type="OrthoDB" id="5595379at2759"/>
<sequence>MDAMLTHEREHTKGPFAFPHAAPYRHQNINDRFPRSFQHPLVMASPLPNGVFAVWPPSPRATESRPAVSEARYQFSVPEESSTIGTTAHSWDEQRPVELALAASHMAPSRVDVPNAEQYGSQSEGEKCPIKAHQYVKLTAIDETWRSRVDFSMLGNNQETTESSNFDSSNGYLVPYQYALDSLRVNTNLDNRRLTSGELSSAEAVTASTASYYGESDTGSLFTEYRTPLMSAATTPLSPSVRSVSRSVRGSCSPSNPTSYRVSPYSTTPDKSKRWSAPGDSTSPFLNLNMDPQLQGPPFHSHHSSPVCPSSHAPPSQQYLQSQCGLSRVMGSYLPATYDRHDVEQLIASPFIIPPHSDNHGYRYAEYSERPDLHSCLVEEQMPPPEEDMNPEDPDMKPHEQDLRFEGDLYTPRWVRGHGNKREGWCGICKPGRWLVLKNSAFWYDKSFSHGISAATCLPFNKPLEMRRMDGNPDIWEGHCHSCNDWVPLVSNKKKVTTWFRHAYKCHTHNKVRDGPKRRRESSNSKGNSAAAKAKVQD</sequence>
<accession>A0A5J5EI87</accession>
<dbReference type="PANTHER" id="PTHR28125:SF3">
    <property type="entry name" value="TRANSCRIPTION REGULATOR RUA1 C-TERMINAL DOMAIN-CONTAINING PROTEIN"/>
    <property type="match status" value="1"/>
</dbReference>
<dbReference type="AlphaFoldDB" id="A0A5J5EI87"/>
<feature type="compositionally biased region" description="Low complexity" evidence="1">
    <location>
        <begin position="236"/>
        <end position="255"/>
    </location>
</feature>
<dbReference type="EMBL" id="VXIS01000311">
    <property type="protein sequence ID" value="KAA8894787.1"/>
    <property type="molecule type" value="Genomic_DNA"/>
</dbReference>
<feature type="region of interest" description="Disordered" evidence="1">
    <location>
        <begin position="510"/>
        <end position="538"/>
    </location>
</feature>
<evidence type="ECO:0000313" key="3">
    <source>
        <dbReference type="EMBL" id="KAA8894787.1"/>
    </source>
</evidence>
<dbReference type="PANTHER" id="PTHR28125">
    <property type="entry name" value="MEIOTIC EXPRESSION UP-REGULATED PROTEIN 26"/>
    <property type="match status" value="1"/>
</dbReference>
<comment type="caution">
    <text evidence="3">The sequence shown here is derived from an EMBL/GenBank/DDBJ whole genome shotgun (WGS) entry which is preliminary data.</text>
</comment>